<comment type="caution">
    <text evidence="4">The sequence shown here is derived from an EMBL/GenBank/DDBJ whole genome shotgun (WGS) entry which is preliminary data.</text>
</comment>
<evidence type="ECO:0000256" key="1">
    <source>
        <dbReference type="ARBA" id="ARBA00006545"/>
    </source>
</evidence>
<sequence>MDGAQKVRLLDHAGEFYADLDPWNGDFQSPRQFVVRLGDLRLQLDAEEAMSLLILLSNMFSLMLDGEADLMGDIMQLEVADEVREFCAEAPSLEWSCECPWPQMQVSCTDPVKLLLPCGVLQPMVVSFHVISSEDAGDGMCFQLSDFSSWFLPTVVPLDRRLTLPAQSDGAWTPAKRLMQCKAITVSIQQQAFNILAPCVSLLVTAPQLALLTRHLRRWGSVRQDAAPMMEKRASLSSSFGSSELASPSPRNWQFSVNLQLPNLSLELGGEHGSDPVLRAKFNWCLGLELDAQMLCFSQTLQGLTVWEPCSERQLLRLPQSSSLVVTVPAIESIKEQIQWRGRLAPLWLSIDCHSFGKILDYLRELSEAFADLVLPDFDPTMPENLGLLGDWENCLQNVDLHFSFAQLSFFLPSSCTQDPKGIFVSCSLLWSFRQLRSRCFVSKLFAAEASQSCSVVPKVDGSTILHSMRFRMDAELCPEPPSLTGRLEVAPISVSLKTEHVPLFLRIWRYLKALDSELATIFGDPPDWTSCSSPPRCRPHRTTEFEPRSWQLRLAELRQIGRVLRELIPPYLLQAARQAALLVNSCRLQFDVDLAAVHVGMVQSSTDAELAVILVEDLILTLDRAASFAAQGFPSPLSVASPASSAPSPVHQAKRREHLAGHVTVSVDITSTELARTSTLLEPVCFMFSLFEGIKRQPSSCKVSWMNLNLSSALIDTLVTLYDDATERIAGMEPFEGPSPSAPSASSSPIYELPAVNSQGRSLQRQLSISSRQPQLRVWNLLGQDINLGLLEPVGRSEQIFSGASCVVKMPWRGLRKAAQSGWTVKLQLADVPDAQVFLHLNATSAVKSVLVRAKPRTRMGSTSTLFSSKMACHRADTSGSNLDMTYKASNSNSNENWVLVRTEVGDKLHELDVHLSSVLFLENRTDLSLSVAPYGTPPEGFMELPPRSEPKPIPLDWFGQSSLWVGVTEELKMPSMNSSASSLSFGAVLSGNTDPEKRGWMRPQRRCGILQPMMGKTTWQAIRRYRSMVANDYFLRSRMLHLSDRTGESCACLCATVCGVSADLQASMQALIFSVTLEPAAQICNRLPCPMRLSTLDGPITIAPGEDVDLVKPSQQLKVTLDVSPSTGILEQEHLQLQLETAVWADRLPREKHQKLLQFSEVNVHGKEADQMAKLTVTLETEPGLTMSEYWSPLQVRQYSPRSVRLVFFTQYWLLNRRSDCRVCLPHPELKATARGAGMAKFWSRRPNGGARLSLMQFDCNTLRMVSENLVRRGKIRVGLCDQRYNANGESLVPVTEPIRINQPTVGAATAPRTPFNPVQRCFGFTVRPAPLPFYRTLLVEVVRRYTLLNHKEHVLFCLEKDACLAPLELLAGAWASFDPQGANLQIAITGIANGTAPIEAARRSQRVSTLSQGRQSPLSPKRRAVTWADAGEELDLEAADLEQQEFFSAPFVLAESSRRSVQLMHLCDLSHWDAAALERGALLARPEPLLGPPQPATGIGHAWCLTAVDTLVEQSSVVVRFSEPLRPQFRILNRTGHSLGLRQDCEKAPAFELAPEQRMSFCWFQPEGPLRLRLRLGSQEISYEVGTVEEHSPPLRVERSPAGGAFAGVLREEFLVQTKVSRGSREVHIHPHCLLKNCKGHALLVRSGIKGSAEMVVPHEGSVCLQRESKVSDQVALEIASCIPGSSVAHWSAPIMLTKNLAGHRGFLRHMKSGGSGMTSVFEITMVDVKKDPISDFLVVELRPYVKANCPYFFENDSRQVCSVSQLDGPEAGAPLDLFPGESAPFVPVGAVICGQGTFYVRLAVLGAKDEVQYSSVMDIELPQEAIFGSMHVKVLKERPRHIILRDVNDVKEKVCRKGLKQSLPPFLFLQRLLGSKPQRKISLSPRRRRGSPRRRATRLVSPSLSSPSPRQRRPTLPLQMLNSTPRLRLGGLGVRCPAQDLWGQGFQDSEAELNAAFFDFIGDSTYVNQGRGSLDIFWTIQGRKRSYRVKGMVFELVVQGAGVTLVDSTSLNEVAYLCADTLVVDLVRYEGARRALEMKLGSLQLDVHDNSAGWRSNVMLRPKRSRLLRGTLERPFLLCSCNWLALERGAGPAAHFEVDSLKIDMQPIELRLDTLSSFQLAIFGLELLRRAEPLLGAAESFGHLRRLLKTHWRSDGEQLLVAREGERDHPVLGEPPCPEYDDFDVPTPVFIKQLLVRRIQFFVSVRFNGKASASGNCSSEALQAVDIVLRKLIPFDVSQARLSLGPFFRRRPGTVAPKGCRRCFRKLLFGEPSSDAFLADEFLPHGFSELVSEAASAASDAVLRQIPQLLGAQRVLGSPAHLCTELGQAAQLAIYGLCSFSPWLLMAALLTVIAAILESVEGIFMIIAKTTCRITAGTVPTGLRKEPSGFPGALMDLLWYGFPWHVQQIYRECRRQSHIAYSANSLRVSIWCVLEGTWYCLFSILSSAMVIVAKLFQALQLLCHTLAWYVCPERIAELGAPLSRRVGPLLFHLGAPLQYSHSVTSTMAVVHTAVRGTRLRDWRLQQLPGNEGTLLAVQGSGFFLVRSSAIMACVPARERDVFLAWQAKGNWQKVELLMRLEGKATFLLCFHGNDKMPKVLRLRSRRAALMAFSFAQECVSSWAKTEMTQMAPETPKSRLLRRVSWRCFVGCTVPLRCVHPDRVTPQEPLRHAGVAAVLGQIAVASGSWGGSSRMLIHRLPLLIPQGESAAPSSRILLRGWVTASHYDASPMASRSQVPSAVPDCPLADALKTKQPAGLARLGESVFMDCYSELASVAKVSGTFSLDSWSCWVEDGDRSMRKRVEEWPMAVEPEPVELWRRIASNEAPDLAEVAAEGSRLLVALQDAVAAGKVDELPSLLGCLAACCAHCTVPGAELQVASLLLQPLPSILTPAALCVETLADPQSREVFRRSGAIRVLVAALGSDSPDGVEAATAALNSLSVDDKCQAEMVALGALELLVSKLSVKAAECLGQFALKEAYRIRLFKLGLVTALLKLIEAQPAVGAVAALLNLCALDDCKAAVCRASGALRLLSSLLFGGSPLNQVAAMTLSSLAEKDSCACALTDSNCDLALLHCLSSDDGLLVAKSSEALLKLTLVPVGRSVLWQEERLKQLLAPKRPETQRQQLMILQHLAEDAKGRRALMKAGVLHFIRPLLDSSEANEAAALAWNMSIEEVFAEDLCHAGGVPLLLAHAGHSYQALGALLQMSLRNEEVIKQLYQQDAVQLLLDLLQADAADAEEHRIALYGAKLLTSMALEMDNFEQAAWRSAPRILALRLRSSDGELRAELCSCGWLLCADQVEAEAHCNSFAEAGGLWAICIMLAEEEGPTGPTEPALGILTALCRNCSERQESFLQMGGLELLLPFLDRSSPQRIRHLAAKALCAVLEDPNLRMRRLTELGVLEDFSEILATFGEHQKI</sequence>
<dbReference type="InterPro" id="IPR026847">
    <property type="entry name" value="VPS13"/>
</dbReference>
<name>A0A9P1GEX0_9DINO</name>
<dbReference type="EMBL" id="CAMXCT020004135">
    <property type="protein sequence ID" value="CAL1161204.1"/>
    <property type="molecule type" value="Genomic_DNA"/>
</dbReference>
<reference evidence="5 6" key="2">
    <citation type="submission" date="2024-05" db="EMBL/GenBank/DDBJ databases">
        <authorList>
            <person name="Chen Y."/>
            <person name="Shah S."/>
            <person name="Dougan E. K."/>
            <person name="Thang M."/>
            <person name="Chan C."/>
        </authorList>
    </citation>
    <scope>NUCLEOTIDE SEQUENCE [LARGE SCALE GENOMIC DNA]</scope>
</reference>
<dbReference type="Proteomes" id="UP001152797">
    <property type="component" value="Unassembled WGS sequence"/>
</dbReference>
<keyword evidence="3" id="KW-0472">Membrane</keyword>
<dbReference type="InterPro" id="IPR016024">
    <property type="entry name" value="ARM-type_fold"/>
</dbReference>
<evidence type="ECO:0000313" key="4">
    <source>
        <dbReference type="EMBL" id="CAI4007829.1"/>
    </source>
</evidence>
<evidence type="ECO:0000256" key="3">
    <source>
        <dbReference type="SAM" id="Phobius"/>
    </source>
</evidence>
<dbReference type="Gene3D" id="1.25.10.10">
    <property type="entry name" value="Leucine-rich Repeat Variant"/>
    <property type="match status" value="2"/>
</dbReference>
<evidence type="ECO:0000313" key="5">
    <source>
        <dbReference type="EMBL" id="CAL4795141.1"/>
    </source>
</evidence>
<keyword evidence="3" id="KW-0812">Transmembrane</keyword>
<dbReference type="PANTHER" id="PTHR16166">
    <property type="entry name" value="VACUOLAR PROTEIN SORTING-ASSOCIATED PROTEIN VPS13"/>
    <property type="match status" value="1"/>
</dbReference>
<protein>
    <submittedName>
        <fullName evidence="5">Vacuolar protein sorting-associated protein 13 VPS13 adaptor binding domain-containing protein</fullName>
    </submittedName>
</protein>
<gene>
    <name evidence="4" type="ORF">C1SCF055_LOCUS33353</name>
</gene>
<feature type="transmembrane region" description="Helical" evidence="3">
    <location>
        <begin position="2440"/>
        <end position="2460"/>
    </location>
</feature>
<evidence type="ECO:0000256" key="2">
    <source>
        <dbReference type="SAM" id="MobiDB-lite"/>
    </source>
</evidence>
<dbReference type="SMART" id="SM00185">
    <property type="entry name" value="ARM"/>
    <property type="match status" value="6"/>
</dbReference>
<dbReference type="GO" id="GO:0045053">
    <property type="term" value="P:protein retention in Golgi apparatus"/>
    <property type="evidence" value="ECO:0007669"/>
    <property type="project" value="TreeGrafter"/>
</dbReference>
<dbReference type="InterPro" id="IPR000225">
    <property type="entry name" value="Armadillo"/>
</dbReference>
<comment type="similarity">
    <text evidence="1">Belongs to the VPS13 family.</text>
</comment>
<feature type="transmembrane region" description="Helical" evidence="3">
    <location>
        <begin position="2336"/>
        <end position="2361"/>
    </location>
</feature>
<dbReference type="EMBL" id="CAMXCT030004135">
    <property type="protein sequence ID" value="CAL4795141.1"/>
    <property type="molecule type" value="Genomic_DNA"/>
</dbReference>
<dbReference type="InterPro" id="IPR011989">
    <property type="entry name" value="ARM-like"/>
</dbReference>
<keyword evidence="6" id="KW-1185">Reference proteome</keyword>
<reference evidence="4" key="1">
    <citation type="submission" date="2022-10" db="EMBL/GenBank/DDBJ databases">
        <authorList>
            <person name="Chen Y."/>
            <person name="Dougan E. K."/>
            <person name="Chan C."/>
            <person name="Rhodes N."/>
            <person name="Thang M."/>
        </authorList>
    </citation>
    <scope>NUCLEOTIDE SEQUENCE</scope>
</reference>
<dbReference type="PANTHER" id="PTHR16166:SF93">
    <property type="entry name" value="INTERMEMBRANE LIPID TRANSFER PROTEIN VPS13"/>
    <property type="match status" value="1"/>
</dbReference>
<feature type="region of interest" description="Disordered" evidence="2">
    <location>
        <begin position="1882"/>
        <end position="1920"/>
    </location>
</feature>
<keyword evidence="3" id="KW-1133">Transmembrane helix</keyword>
<evidence type="ECO:0000313" key="6">
    <source>
        <dbReference type="Proteomes" id="UP001152797"/>
    </source>
</evidence>
<dbReference type="SUPFAM" id="SSF48371">
    <property type="entry name" value="ARM repeat"/>
    <property type="match status" value="2"/>
</dbReference>
<feature type="compositionally biased region" description="Basic residues" evidence="2">
    <location>
        <begin position="1889"/>
        <end position="1901"/>
    </location>
</feature>
<proteinExistence type="inferred from homology"/>
<feature type="compositionally biased region" description="Low complexity" evidence="2">
    <location>
        <begin position="1902"/>
        <end position="1920"/>
    </location>
</feature>
<dbReference type="OrthoDB" id="425109at2759"/>
<organism evidence="4">
    <name type="scientific">Cladocopium goreaui</name>
    <dbReference type="NCBI Taxonomy" id="2562237"/>
    <lineage>
        <taxon>Eukaryota</taxon>
        <taxon>Sar</taxon>
        <taxon>Alveolata</taxon>
        <taxon>Dinophyceae</taxon>
        <taxon>Suessiales</taxon>
        <taxon>Symbiodiniaceae</taxon>
        <taxon>Cladocopium</taxon>
    </lineage>
</organism>
<dbReference type="EMBL" id="CAMXCT010004135">
    <property type="protein sequence ID" value="CAI4007829.1"/>
    <property type="molecule type" value="Genomic_DNA"/>
</dbReference>
<accession>A0A9P1GEX0</accession>
<dbReference type="GO" id="GO:0006623">
    <property type="term" value="P:protein targeting to vacuole"/>
    <property type="evidence" value="ECO:0007669"/>
    <property type="project" value="TreeGrafter"/>
</dbReference>